<dbReference type="VEuPathDB" id="FungiDB:P170DRAFT_420683"/>
<dbReference type="GeneID" id="36555012"/>
<name>A0A2I2GLY8_9EURO</name>
<evidence type="ECO:0000313" key="1">
    <source>
        <dbReference type="EMBL" id="PLB53886.1"/>
    </source>
</evidence>
<evidence type="ECO:0000313" key="2">
    <source>
        <dbReference type="Proteomes" id="UP000234275"/>
    </source>
</evidence>
<dbReference type="EMBL" id="MSFO01000001">
    <property type="protein sequence ID" value="PLB53886.1"/>
    <property type="molecule type" value="Genomic_DNA"/>
</dbReference>
<dbReference type="Proteomes" id="UP000234275">
    <property type="component" value="Unassembled WGS sequence"/>
</dbReference>
<proteinExistence type="predicted"/>
<keyword evidence="2" id="KW-1185">Reference proteome</keyword>
<accession>A0A2I2GLY8</accession>
<sequence>MTELSFPAYPGPKLEAYVSRLLDEAGVPSFLWGESVLAILRVPTADFFSGWVVPDDCIEKASRALDEAKFPPCTLGERCSLFWHHRTHPIPDHHYHTDLEYSETPPHMSCGVFLYKKSRLFWSFPDPPIGRPSPNDPYYVLTSDTRLREGGLTTRGRSQPGDYPVKMPIPARYLEAMILLELRDLVGKVTSAHWKVEINYLADFVLRKENNPALSFEDIAEPFREFVRQRYIDVIYVPGELPDTDFGDKYLHQLYVTLKSNGQLPPLEPTPYDNYIPLELRLQKYDIPFDPKLIDRSPEE</sequence>
<dbReference type="AlphaFoldDB" id="A0A2I2GLY8"/>
<gene>
    <name evidence="1" type="ORF">P170DRAFT_420683</name>
</gene>
<dbReference type="RefSeq" id="XP_024709188.1">
    <property type="nucleotide sequence ID" value="XM_024847313.1"/>
</dbReference>
<dbReference type="OrthoDB" id="4499271at2759"/>
<organism evidence="1 2">
    <name type="scientific">Aspergillus steynii IBT 23096</name>
    <dbReference type="NCBI Taxonomy" id="1392250"/>
    <lineage>
        <taxon>Eukaryota</taxon>
        <taxon>Fungi</taxon>
        <taxon>Dikarya</taxon>
        <taxon>Ascomycota</taxon>
        <taxon>Pezizomycotina</taxon>
        <taxon>Eurotiomycetes</taxon>
        <taxon>Eurotiomycetidae</taxon>
        <taxon>Eurotiales</taxon>
        <taxon>Aspergillaceae</taxon>
        <taxon>Aspergillus</taxon>
        <taxon>Aspergillus subgen. Circumdati</taxon>
    </lineage>
</organism>
<protein>
    <submittedName>
        <fullName evidence="1">Uncharacterized protein</fullName>
    </submittedName>
</protein>
<comment type="caution">
    <text evidence="1">The sequence shown here is derived from an EMBL/GenBank/DDBJ whole genome shotgun (WGS) entry which is preliminary data.</text>
</comment>
<reference evidence="1 2" key="1">
    <citation type="submission" date="2016-12" db="EMBL/GenBank/DDBJ databases">
        <title>The genomes of Aspergillus section Nigri reveals drivers in fungal speciation.</title>
        <authorList>
            <consortium name="DOE Joint Genome Institute"/>
            <person name="Vesth T.C."/>
            <person name="Nybo J."/>
            <person name="Theobald S."/>
            <person name="Brandl J."/>
            <person name="Frisvad J.C."/>
            <person name="Nielsen K.F."/>
            <person name="Lyhne E.K."/>
            <person name="Kogle M.E."/>
            <person name="Kuo A."/>
            <person name="Riley R."/>
            <person name="Clum A."/>
            <person name="Nolan M."/>
            <person name="Lipzen A."/>
            <person name="Salamov A."/>
            <person name="Henrissat B."/>
            <person name="Wiebenga A."/>
            <person name="De Vries R.P."/>
            <person name="Grigoriev I.V."/>
            <person name="Mortensen U.H."/>
            <person name="Andersen M.R."/>
            <person name="Baker S.E."/>
        </authorList>
    </citation>
    <scope>NUCLEOTIDE SEQUENCE [LARGE SCALE GENOMIC DNA]</scope>
    <source>
        <strain evidence="1 2">IBT 23096</strain>
    </source>
</reference>